<dbReference type="SUPFAM" id="SSF47781">
    <property type="entry name" value="RuvA domain 2-like"/>
    <property type="match status" value="1"/>
</dbReference>
<dbReference type="OrthoDB" id="9785707at2"/>
<evidence type="ECO:0000313" key="4">
    <source>
        <dbReference type="Proteomes" id="UP000282423"/>
    </source>
</evidence>
<sequence>MKLIYPIALTKIKGIGPRTARNIMDHCDNLADFFSYSKKELMQIPGVKASIADAVRNKTYLSACEKELAFIDKHHIKALWIEDKEYPDRLKQCDDAPLMLYYKGNAVLNATKVISIVGTRNATHYGQKICEDLISDLNENRDTLIVSGLAYGIDALAHRNALKNNIPTVAVLAHGLDRIYPASHRELASKMLENGGLLTEFTSETIPERVNFPMRNRIIAGMADVTIVVEAAIKGGALITAEIANSYNRDVCAFPGSIYEKSSEGTNYLIKTNRAHMIRHAEDLAYVMNWEISKKNDVYQQLALPLSLTKDQESLFTLIHQSGQLELDQMIKLLSWPQSKLALVLLELEMQSLIRSLPGKVYKSLAASPLVAK</sequence>
<dbReference type="GO" id="GO:0009294">
    <property type="term" value="P:DNA-mediated transformation"/>
    <property type="evidence" value="ECO:0007669"/>
    <property type="project" value="InterPro"/>
</dbReference>
<dbReference type="EMBL" id="RBWS01000013">
    <property type="protein sequence ID" value="RKO70252.1"/>
    <property type="molecule type" value="Genomic_DNA"/>
</dbReference>
<organism evidence="3 4">
    <name type="scientific">Sphingobacterium puteale</name>
    <dbReference type="NCBI Taxonomy" id="2420510"/>
    <lineage>
        <taxon>Bacteria</taxon>
        <taxon>Pseudomonadati</taxon>
        <taxon>Bacteroidota</taxon>
        <taxon>Sphingobacteriia</taxon>
        <taxon>Sphingobacteriales</taxon>
        <taxon>Sphingobacteriaceae</taxon>
        <taxon>Sphingobacterium</taxon>
    </lineage>
</organism>
<accession>A0A420VVB1</accession>
<dbReference type="Pfam" id="PF14520">
    <property type="entry name" value="HHH_5"/>
    <property type="match status" value="1"/>
</dbReference>
<dbReference type="InterPro" id="IPR010994">
    <property type="entry name" value="RuvA_2-like"/>
</dbReference>
<dbReference type="InterPro" id="IPR041614">
    <property type="entry name" value="DprA_WH"/>
</dbReference>
<comment type="caution">
    <text evidence="3">The sequence shown here is derived from an EMBL/GenBank/DDBJ whole genome shotgun (WGS) entry which is preliminary data.</text>
</comment>
<protein>
    <submittedName>
        <fullName evidence="3">DNA-protecting protein DprA</fullName>
    </submittedName>
</protein>
<dbReference type="PANTHER" id="PTHR43022:SF1">
    <property type="entry name" value="PROTEIN SMF"/>
    <property type="match status" value="1"/>
</dbReference>
<dbReference type="GO" id="GO:0003677">
    <property type="term" value="F:DNA binding"/>
    <property type="evidence" value="ECO:0007669"/>
    <property type="project" value="InterPro"/>
</dbReference>
<evidence type="ECO:0000256" key="1">
    <source>
        <dbReference type="ARBA" id="ARBA00006525"/>
    </source>
</evidence>
<comment type="similarity">
    <text evidence="1">Belongs to the DprA/Smf family.</text>
</comment>
<dbReference type="Gene3D" id="3.40.50.450">
    <property type="match status" value="1"/>
</dbReference>
<dbReference type="Pfam" id="PF02481">
    <property type="entry name" value="DNA_processg_A"/>
    <property type="match status" value="1"/>
</dbReference>
<keyword evidence="4" id="KW-1185">Reference proteome</keyword>
<dbReference type="AlphaFoldDB" id="A0A420VVB1"/>
<dbReference type="Pfam" id="PF17782">
    <property type="entry name" value="WHD_DprA"/>
    <property type="match status" value="1"/>
</dbReference>
<feature type="domain" description="Helix-hairpin-helix DNA-binding motif class 1" evidence="2">
    <location>
        <begin position="7"/>
        <end position="26"/>
    </location>
</feature>
<feature type="domain" description="Helix-hairpin-helix DNA-binding motif class 1" evidence="2">
    <location>
        <begin position="39"/>
        <end position="58"/>
    </location>
</feature>
<dbReference type="RefSeq" id="WP_121125497.1">
    <property type="nucleotide sequence ID" value="NZ_CP158959.1"/>
</dbReference>
<proteinExistence type="inferred from homology"/>
<dbReference type="Proteomes" id="UP000282423">
    <property type="component" value="Unassembled WGS sequence"/>
</dbReference>
<dbReference type="NCBIfam" id="TIGR00732">
    <property type="entry name" value="dprA"/>
    <property type="match status" value="1"/>
</dbReference>
<reference evidence="3 4" key="1">
    <citation type="submission" date="2018-10" db="EMBL/GenBank/DDBJ databases">
        <title>Sphingobacterium sp. M05W1-28.</title>
        <authorList>
            <person name="Cai H."/>
        </authorList>
    </citation>
    <scope>NUCLEOTIDE SEQUENCE [LARGE SCALE GENOMIC DNA]</scope>
    <source>
        <strain evidence="3 4">M05W1-28</strain>
    </source>
</reference>
<dbReference type="InterPro" id="IPR003583">
    <property type="entry name" value="Hlx-hairpin-Hlx_DNA-bd_motif"/>
</dbReference>
<dbReference type="InterPro" id="IPR003488">
    <property type="entry name" value="DprA"/>
</dbReference>
<gene>
    <name evidence="3" type="primary">dprA</name>
    <name evidence="3" type="ORF">D7322_17225</name>
</gene>
<evidence type="ECO:0000313" key="3">
    <source>
        <dbReference type="EMBL" id="RKO70252.1"/>
    </source>
</evidence>
<evidence type="ECO:0000259" key="2">
    <source>
        <dbReference type="SMART" id="SM00278"/>
    </source>
</evidence>
<dbReference type="InterPro" id="IPR057666">
    <property type="entry name" value="DrpA_SLOG"/>
</dbReference>
<dbReference type="GO" id="GO:0006281">
    <property type="term" value="P:DNA repair"/>
    <property type="evidence" value="ECO:0007669"/>
    <property type="project" value="InterPro"/>
</dbReference>
<dbReference type="SMART" id="SM00278">
    <property type="entry name" value="HhH1"/>
    <property type="match status" value="2"/>
</dbReference>
<dbReference type="SUPFAM" id="SSF102405">
    <property type="entry name" value="MCP/YpsA-like"/>
    <property type="match status" value="1"/>
</dbReference>
<dbReference type="PANTHER" id="PTHR43022">
    <property type="entry name" value="PROTEIN SMF"/>
    <property type="match status" value="1"/>
</dbReference>
<name>A0A420VVB1_9SPHI</name>